<dbReference type="Proteomes" id="UP001642464">
    <property type="component" value="Unassembled WGS sequence"/>
</dbReference>
<proteinExistence type="predicted"/>
<keyword evidence="3" id="KW-1185">Reference proteome</keyword>
<gene>
    <name evidence="1" type="ORF">SCF082_LOCUS6844</name>
    <name evidence="2" type="ORF">SCF082_LOCUS6997</name>
</gene>
<organism evidence="2 3">
    <name type="scientific">Durusdinium trenchii</name>
    <dbReference type="NCBI Taxonomy" id="1381693"/>
    <lineage>
        <taxon>Eukaryota</taxon>
        <taxon>Sar</taxon>
        <taxon>Alveolata</taxon>
        <taxon>Dinophyceae</taxon>
        <taxon>Suessiales</taxon>
        <taxon>Symbiodiniaceae</taxon>
        <taxon>Durusdinium</taxon>
    </lineage>
</organism>
<evidence type="ECO:0000313" key="1">
    <source>
        <dbReference type="EMBL" id="CAK9001228.1"/>
    </source>
</evidence>
<sequence>MAVVSVPNPSSVKGTKDLSDQIILAPKQGDYIPLNPGEEFADVRLTLNPSLAHSIAFWFEARGTPGSMNVLDKIPSEAFVWHKIPEGQHRIHAVLWKATAAMDASSRPKTLEDLEGFECLGRESIDIYVRRFEDFQPTYDWQPFERWHQLPPGLEISVDTRRARIPEPWPWNVEVVGQGTEQIQVHGTSTMSQLLELLKLSDSTHEVVWRDAKHEYTLQPAWTARQADLFRYREQVVVRRFATIVD</sequence>
<dbReference type="EMBL" id="CAXAMM010003780">
    <property type="protein sequence ID" value="CAK9001228.1"/>
    <property type="molecule type" value="Genomic_DNA"/>
</dbReference>
<evidence type="ECO:0000313" key="2">
    <source>
        <dbReference type="EMBL" id="CAK9001587.1"/>
    </source>
</evidence>
<accession>A0ABP0IJF1</accession>
<name>A0ABP0IJF1_9DINO</name>
<protein>
    <submittedName>
        <fullName evidence="2">Uncharacterized protein</fullName>
    </submittedName>
</protein>
<dbReference type="EMBL" id="CAXAMM010003891">
    <property type="protein sequence ID" value="CAK9001587.1"/>
    <property type="molecule type" value="Genomic_DNA"/>
</dbReference>
<reference evidence="2 3" key="1">
    <citation type="submission" date="2024-02" db="EMBL/GenBank/DDBJ databases">
        <authorList>
            <person name="Chen Y."/>
            <person name="Shah S."/>
            <person name="Dougan E. K."/>
            <person name="Thang M."/>
            <person name="Chan C."/>
        </authorList>
    </citation>
    <scope>NUCLEOTIDE SEQUENCE [LARGE SCALE GENOMIC DNA]</scope>
</reference>
<evidence type="ECO:0000313" key="3">
    <source>
        <dbReference type="Proteomes" id="UP001642464"/>
    </source>
</evidence>
<comment type="caution">
    <text evidence="2">The sequence shown here is derived from an EMBL/GenBank/DDBJ whole genome shotgun (WGS) entry which is preliminary data.</text>
</comment>